<dbReference type="GO" id="GO:0005524">
    <property type="term" value="F:ATP binding"/>
    <property type="evidence" value="ECO:0007669"/>
    <property type="project" value="UniProtKB-KW"/>
</dbReference>
<protein>
    <submittedName>
        <fullName evidence="4">CobQ/CobB/MinD/ParA nucleotide binding domain-containing protein</fullName>
    </submittedName>
</protein>
<dbReference type="GO" id="GO:0016887">
    <property type="term" value="F:ATP hydrolysis activity"/>
    <property type="evidence" value="ECO:0007669"/>
    <property type="project" value="TreeGrafter"/>
</dbReference>
<dbReference type="GO" id="GO:0009898">
    <property type="term" value="C:cytoplasmic side of plasma membrane"/>
    <property type="evidence" value="ECO:0007669"/>
    <property type="project" value="TreeGrafter"/>
</dbReference>
<keyword evidence="2" id="KW-0067">ATP-binding</keyword>
<evidence type="ECO:0000313" key="4">
    <source>
        <dbReference type="EMBL" id="SMC08183.1"/>
    </source>
</evidence>
<evidence type="ECO:0000313" key="5">
    <source>
        <dbReference type="Proteomes" id="UP000192660"/>
    </source>
</evidence>
<feature type="domain" description="CobQ/CobB/MinD/ParA nucleotide binding" evidence="3">
    <location>
        <begin position="195"/>
        <end position="429"/>
    </location>
</feature>
<gene>
    <name evidence="4" type="ORF">SAMN00768000_3722</name>
</gene>
<dbReference type="EMBL" id="FWWY01000002">
    <property type="protein sequence ID" value="SMC08183.1"/>
    <property type="molecule type" value="Genomic_DNA"/>
</dbReference>
<dbReference type="PANTHER" id="PTHR43384:SF6">
    <property type="entry name" value="SEPTUM SITE-DETERMINING PROTEIN MIND HOMOLOG, CHLOROPLASTIC"/>
    <property type="match status" value="1"/>
</dbReference>
<evidence type="ECO:0000259" key="3">
    <source>
        <dbReference type="Pfam" id="PF01656"/>
    </source>
</evidence>
<dbReference type="Gene3D" id="3.40.50.300">
    <property type="entry name" value="P-loop containing nucleotide triphosphate hydrolases"/>
    <property type="match status" value="1"/>
</dbReference>
<dbReference type="Pfam" id="PF01656">
    <property type="entry name" value="CbiA"/>
    <property type="match status" value="1"/>
</dbReference>
<keyword evidence="5" id="KW-1185">Reference proteome</keyword>
<dbReference type="GO" id="GO:0051782">
    <property type="term" value="P:negative regulation of cell division"/>
    <property type="evidence" value="ECO:0007669"/>
    <property type="project" value="TreeGrafter"/>
</dbReference>
<dbReference type="PANTHER" id="PTHR43384">
    <property type="entry name" value="SEPTUM SITE-DETERMINING PROTEIN MIND HOMOLOG, CHLOROPLASTIC-RELATED"/>
    <property type="match status" value="1"/>
</dbReference>
<evidence type="ECO:0000256" key="1">
    <source>
        <dbReference type="ARBA" id="ARBA00022741"/>
    </source>
</evidence>
<dbReference type="GO" id="GO:0005829">
    <property type="term" value="C:cytosol"/>
    <property type="evidence" value="ECO:0007669"/>
    <property type="project" value="TreeGrafter"/>
</dbReference>
<sequence>MESVHSTVPPALTDPVCALALGTVSEPFRVQLFDRLPTALHAAQPDRTWSLHALTDSTDALWDLLDQEPVAPWTTLLVTSELYGSRSLAETLIAIRKKWPMVRIAVIVSRLTQDTRQLIANCAAFQIYNVRVGEKFTVSQIVELLTQDFTWDAVQPYLDAPVTMTLPTAASTPSPSPVSPSEGASASSVVSSYTVAVVSGKGGVGKTGLIANLLTVTGQWPAMALDLDYIKPSLPLYFHEANDTPTLDLRRLLTQIQTHHRPPMGAASMVVIENLTEDDTRDIAQYVEHAEVVTPSAKIVPGASRFETVMPVPPPVVMSAILSACQRQARFVFVDTPGVPTDPVWIQSVRQADFVVIVTTPEYAVILETIDLIRKLDLLKIPREKRGLIINKRSKWGYSTAAIRSTHLPGVPLLGEIPYDPARWERSLQQHRPLALDHPKPWRALFHAITQVEPERPTRRGWFRRQASS</sequence>
<dbReference type="InterPro" id="IPR027417">
    <property type="entry name" value="P-loop_NTPase"/>
</dbReference>
<proteinExistence type="predicted"/>
<dbReference type="SUPFAM" id="SSF52540">
    <property type="entry name" value="P-loop containing nucleoside triphosphate hydrolases"/>
    <property type="match status" value="1"/>
</dbReference>
<dbReference type="AlphaFoldDB" id="A0A1W1WR28"/>
<accession>A0A1W1WR28</accession>
<keyword evidence="1" id="KW-0547">Nucleotide-binding</keyword>
<reference evidence="5" key="1">
    <citation type="submission" date="2017-04" db="EMBL/GenBank/DDBJ databases">
        <authorList>
            <person name="Varghese N."/>
            <person name="Submissions S."/>
        </authorList>
    </citation>
    <scope>NUCLEOTIDE SEQUENCE [LARGE SCALE GENOMIC DNA]</scope>
    <source>
        <strain evidence="5">DSM 9293</strain>
    </source>
</reference>
<evidence type="ECO:0000256" key="2">
    <source>
        <dbReference type="ARBA" id="ARBA00022840"/>
    </source>
</evidence>
<dbReference type="OrthoDB" id="9778602at2"/>
<name>A0A1W1WR28_SULTA</name>
<dbReference type="InterPro" id="IPR002586">
    <property type="entry name" value="CobQ/CobB/MinD/ParA_Nub-bd_dom"/>
</dbReference>
<dbReference type="RefSeq" id="WP_084662271.1">
    <property type="nucleotide sequence ID" value="NZ_FWWY01000002.1"/>
</dbReference>
<dbReference type="InterPro" id="IPR050625">
    <property type="entry name" value="ParA/MinD_ATPase"/>
</dbReference>
<dbReference type="Proteomes" id="UP000192660">
    <property type="component" value="Unassembled WGS sequence"/>
</dbReference>
<organism evidence="4 5">
    <name type="scientific">Sulfobacillus thermosulfidooxidans (strain DSM 9293 / VKM B-1269 / AT-1)</name>
    <dbReference type="NCBI Taxonomy" id="929705"/>
    <lineage>
        <taxon>Bacteria</taxon>
        <taxon>Bacillati</taxon>
        <taxon>Bacillota</taxon>
        <taxon>Clostridia</taxon>
        <taxon>Eubacteriales</taxon>
        <taxon>Clostridiales Family XVII. Incertae Sedis</taxon>
        <taxon>Sulfobacillus</taxon>
    </lineage>
</organism>